<dbReference type="eggNOG" id="COG3119">
    <property type="taxonomic scope" value="Bacteria"/>
</dbReference>
<dbReference type="Proteomes" id="UP000006860">
    <property type="component" value="Chromosome"/>
</dbReference>
<feature type="domain" description="Sulfatase N-terminal" evidence="4">
    <location>
        <begin position="24"/>
        <end position="319"/>
    </location>
</feature>
<gene>
    <name evidence="5" type="ordered locus">Plabr_1593</name>
</gene>
<proteinExistence type="inferred from homology"/>
<dbReference type="AlphaFoldDB" id="F0SSD3"/>
<dbReference type="InterPro" id="IPR024607">
    <property type="entry name" value="Sulfatase_CS"/>
</dbReference>
<dbReference type="InterPro" id="IPR000917">
    <property type="entry name" value="Sulfatase_N"/>
</dbReference>
<dbReference type="CDD" id="cd16027">
    <property type="entry name" value="SGSH"/>
    <property type="match status" value="1"/>
</dbReference>
<protein>
    <submittedName>
        <fullName evidence="5">Sulfatase</fullName>
    </submittedName>
</protein>
<evidence type="ECO:0000313" key="6">
    <source>
        <dbReference type="Proteomes" id="UP000006860"/>
    </source>
</evidence>
<keyword evidence="6" id="KW-1185">Reference proteome</keyword>
<dbReference type="PANTHER" id="PTHR43751">
    <property type="entry name" value="SULFATASE"/>
    <property type="match status" value="1"/>
</dbReference>
<evidence type="ECO:0000256" key="2">
    <source>
        <dbReference type="ARBA" id="ARBA00022801"/>
    </source>
</evidence>
<dbReference type="RefSeq" id="WP_013627931.1">
    <property type="nucleotide sequence ID" value="NC_015174.1"/>
</dbReference>
<evidence type="ECO:0000313" key="5">
    <source>
        <dbReference type="EMBL" id="ADY59204.1"/>
    </source>
</evidence>
<evidence type="ECO:0000256" key="1">
    <source>
        <dbReference type="ARBA" id="ARBA00008779"/>
    </source>
</evidence>
<dbReference type="PROSITE" id="PS00523">
    <property type="entry name" value="SULFATASE_1"/>
    <property type="match status" value="1"/>
</dbReference>
<feature type="signal peptide" evidence="3">
    <location>
        <begin position="1"/>
        <end position="20"/>
    </location>
</feature>
<evidence type="ECO:0000256" key="3">
    <source>
        <dbReference type="SAM" id="SignalP"/>
    </source>
</evidence>
<accession>F0SSD3</accession>
<sequence length="480" mass="53625">MLRLSVVLLILFACSHHCLAAERPNIVVFITDDESWLERSAYGWSNLPTPAFDQVARNGVLMTNGYSSAPSCAPARASLLTGRHFWQLEEGAVIQAWLPRKYPVFPQQLSDAGYEIGHTGKTWGPGIYPEQGHDAEAAGRAIRNHAVTPARPGMSRIDYAANFGDFLKQRNNQQPFCFWAGVIEPHGPWDQGNVQRLENEFGISLEDVPMPGFTADNEANRERRASMLYEICYADQQLQRVLDSLKESGEWENTLLIVTSDNGSYLPSGEKPSHGKATAYEWGTHVPLAFHWPGKIPAGRTVTDFVSFADIGPTLLEAASAPVPESMTGRSFLTSLMSEKSGRVDPSRDHVITGLEWHGEFDPASRSFRSLQTDQFSLLLHYDNSAAERKHDGTGQPIPATTVELFDMNRDPWQQKNLANSPDFQQKKQELLNQLQTAGRESGDPRFTGEMATFRKMRDFVQKRKKAGYPKGKEAMQLLD</sequence>
<keyword evidence="2" id="KW-0378">Hydrolase</keyword>
<dbReference type="InterPro" id="IPR017850">
    <property type="entry name" value="Alkaline_phosphatase_core_sf"/>
</dbReference>
<dbReference type="GO" id="GO:0016787">
    <property type="term" value="F:hydrolase activity"/>
    <property type="evidence" value="ECO:0007669"/>
    <property type="project" value="UniProtKB-KW"/>
</dbReference>
<dbReference type="KEGG" id="pbs:Plabr_1593"/>
<organism evidence="5 6">
    <name type="scientific">Rubinisphaera brasiliensis (strain ATCC 49424 / DSM 5305 / JCM 21570 / IAM 15109 / NBRC 103401 / IFAM 1448)</name>
    <name type="common">Planctomyces brasiliensis</name>
    <dbReference type="NCBI Taxonomy" id="756272"/>
    <lineage>
        <taxon>Bacteria</taxon>
        <taxon>Pseudomonadati</taxon>
        <taxon>Planctomycetota</taxon>
        <taxon>Planctomycetia</taxon>
        <taxon>Planctomycetales</taxon>
        <taxon>Planctomycetaceae</taxon>
        <taxon>Rubinisphaera</taxon>
    </lineage>
</organism>
<name>F0SSD3_RUBBR</name>
<dbReference type="SUPFAM" id="SSF53649">
    <property type="entry name" value="Alkaline phosphatase-like"/>
    <property type="match status" value="1"/>
</dbReference>
<dbReference type="OrthoDB" id="9762324at2"/>
<dbReference type="Gene3D" id="3.40.720.10">
    <property type="entry name" value="Alkaline Phosphatase, subunit A"/>
    <property type="match status" value="1"/>
</dbReference>
<keyword evidence="3" id="KW-0732">Signal</keyword>
<dbReference type="Pfam" id="PF00884">
    <property type="entry name" value="Sulfatase"/>
    <property type="match status" value="1"/>
</dbReference>
<dbReference type="PANTHER" id="PTHR43751:SF1">
    <property type="entry name" value="SULFATASE ATSG-RELATED"/>
    <property type="match status" value="1"/>
</dbReference>
<reference evidence="6" key="1">
    <citation type="submission" date="2011-02" db="EMBL/GenBank/DDBJ databases">
        <title>The complete genome of Planctomyces brasiliensis DSM 5305.</title>
        <authorList>
            <person name="Lucas S."/>
            <person name="Copeland A."/>
            <person name="Lapidus A."/>
            <person name="Bruce D."/>
            <person name="Goodwin L."/>
            <person name="Pitluck S."/>
            <person name="Kyrpides N."/>
            <person name="Mavromatis K."/>
            <person name="Pagani I."/>
            <person name="Ivanova N."/>
            <person name="Ovchinnikova G."/>
            <person name="Lu M."/>
            <person name="Detter J.C."/>
            <person name="Han C."/>
            <person name="Land M."/>
            <person name="Hauser L."/>
            <person name="Markowitz V."/>
            <person name="Cheng J.-F."/>
            <person name="Hugenholtz P."/>
            <person name="Woyke T."/>
            <person name="Wu D."/>
            <person name="Tindall B."/>
            <person name="Pomrenke H.G."/>
            <person name="Brambilla E."/>
            <person name="Klenk H.-P."/>
            <person name="Eisen J.A."/>
        </authorList>
    </citation>
    <scope>NUCLEOTIDE SEQUENCE [LARGE SCALE GENOMIC DNA]</scope>
    <source>
        <strain evidence="6">ATCC 49424 / DSM 5305 / JCM 21570 / IAM 15109 / NBRC 103401 / IFAM 1448</strain>
    </source>
</reference>
<feature type="chain" id="PRO_5003258814" evidence="3">
    <location>
        <begin position="21"/>
        <end position="480"/>
    </location>
</feature>
<dbReference type="HOGENOM" id="CLU_006332_9_3_0"/>
<dbReference type="InterPro" id="IPR052701">
    <property type="entry name" value="GAG_Ulvan_Degrading_Sulfatases"/>
</dbReference>
<comment type="similarity">
    <text evidence="1">Belongs to the sulfatase family.</text>
</comment>
<dbReference type="EMBL" id="CP002546">
    <property type="protein sequence ID" value="ADY59204.1"/>
    <property type="molecule type" value="Genomic_DNA"/>
</dbReference>
<evidence type="ECO:0000259" key="4">
    <source>
        <dbReference type="Pfam" id="PF00884"/>
    </source>
</evidence>